<dbReference type="eggNOG" id="COG1943">
    <property type="taxonomic scope" value="Bacteria"/>
</dbReference>
<dbReference type="InterPro" id="IPR002686">
    <property type="entry name" value="Transposase_17"/>
</dbReference>
<dbReference type="AlphaFoldDB" id="Q0B0I8"/>
<evidence type="ECO:0000259" key="1">
    <source>
        <dbReference type="SMART" id="SM01321"/>
    </source>
</evidence>
<evidence type="ECO:0000313" key="2">
    <source>
        <dbReference type="EMBL" id="ABI67516.1"/>
    </source>
</evidence>
<keyword evidence="3" id="KW-1185">Reference proteome</keyword>
<dbReference type="Pfam" id="PF01797">
    <property type="entry name" value="Y1_Tnp"/>
    <property type="match status" value="1"/>
</dbReference>
<dbReference type="GO" id="GO:0004803">
    <property type="term" value="F:transposase activity"/>
    <property type="evidence" value="ECO:0007669"/>
    <property type="project" value="InterPro"/>
</dbReference>
<dbReference type="SUPFAM" id="SSF143422">
    <property type="entry name" value="Transposase IS200-like"/>
    <property type="match status" value="1"/>
</dbReference>
<dbReference type="InterPro" id="IPR036515">
    <property type="entry name" value="Transposase_17_sf"/>
</dbReference>
<organism evidence="2 3">
    <name type="scientific">Syntrophomonas wolfei subsp. wolfei (strain DSM 2245B / Goettingen)</name>
    <dbReference type="NCBI Taxonomy" id="335541"/>
    <lineage>
        <taxon>Bacteria</taxon>
        <taxon>Bacillati</taxon>
        <taxon>Bacillota</taxon>
        <taxon>Clostridia</taxon>
        <taxon>Eubacteriales</taxon>
        <taxon>Syntrophomonadaceae</taxon>
        <taxon>Syntrophomonas</taxon>
    </lineage>
</organism>
<accession>Q0B0I8</accession>
<dbReference type="PANTHER" id="PTHR34322">
    <property type="entry name" value="TRANSPOSASE, Y1_TNP DOMAIN-CONTAINING"/>
    <property type="match status" value="1"/>
</dbReference>
<protein>
    <submittedName>
        <fullName evidence="2">Transposase and inactivated derivatives-like protein</fullName>
    </submittedName>
</protein>
<dbReference type="OrthoDB" id="9788881at2"/>
<dbReference type="Gene3D" id="3.30.70.1290">
    <property type="entry name" value="Transposase IS200-like"/>
    <property type="match status" value="1"/>
</dbReference>
<proteinExistence type="predicted"/>
<dbReference type="GO" id="GO:0003677">
    <property type="term" value="F:DNA binding"/>
    <property type="evidence" value="ECO:0007669"/>
    <property type="project" value="InterPro"/>
</dbReference>
<dbReference type="EMBL" id="CP000448">
    <property type="protein sequence ID" value="ABI67516.1"/>
    <property type="molecule type" value="Genomic_DNA"/>
</dbReference>
<sequence length="287" mass="33243">MGRRLRVEYLGAMYHVVQRGNNREFIFGRPDERDYLIEQVGNAVKVDGVTVFAYVVMSNHYHLLLRTDGEFLSKVMHRVNTRYSRFFNCDSGRDRTGVVFEGRYKAILVQNDDYLLSLVRYIHRNPLRAGIVSRFCDYRWSSDACYRQQGNGPGGGDFVNCDLILRMFSDKKQIALREYKRFMENDDGKDWENIPCIGDDSFAQLAEPRKEKAGRVSLDEILINTGVDNEEFQLIKQGSRKRLLQKYKIAFTGEAIGQGYTMREIGQHIKLSHVAISHLFNSKQDSK</sequence>
<dbReference type="HOGENOM" id="CLU_068226_0_0_9"/>
<reference evidence="3" key="1">
    <citation type="journal article" date="2010" name="Environ. Microbiol.">
        <title>The genome of Syntrophomonas wolfei: new insights into syntrophic metabolism and biohydrogen production.</title>
        <authorList>
            <person name="Sieber J.R."/>
            <person name="Sims D.R."/>
            <person name="Han C."/>
            <person name="Kim E."/>
            <person name="Lykidis A."/>
            <person name="Lapidus A.L."/>
            <person name="McDonnald E."/>
            <person name="Rohlin L."/>
            <person name="Culley D.E."/>
            <person name="Gunsalus R."/>
            <person name="McInerney M.J."/>
        </authorList>
    </citation>
    <scope>NUCLEOTIDE SEQUENCE [LARGE SCALE GENOMIC DNA]</scope>
    <source>
        <strain evidence="3">DSM 2245B / Goettingen</strain>
    </source>
</reference>
<dbReference type="STRING" id="335541.Swol_0164"/>
<evidence type="ECO:0000313" key="3">
    <source>
        <dbReference type="Proteomes" id="UP000001968"/>
    </source>
</evidence>
<dbReference type="RefSeq" id="WP_011639627.1">
    <property type="nucleotide sequence ID" value="NC_008346.1"/>
</dbReference>
<dbReference type="KEGG" id="swo:Swol_0164"/>
<dbReference type="Proteomes" id="UP000001968">
    <property type="component" value="Chromosome"/>
</dbReference>
<gene>
    <name evidence="2" type="ordered locus">Swol_0164</name>
</gene>
<name>Q0B0I8_SYNWW</name>
<dbReference type="PANTHER" id="PTHR34322:SF2">
    <property type="entry name" value="TRANSPOSASE IS200-LIKE DOMAIN-CONTAINING PROTEIN"/>
    <property type="match status" value="1"/>
</dbReference>
<dbReference type="SMART" id="SM01321">
    <property type="entry name" value="Y1_Tnp"/>
    <property type="match status" value="1"/>
</dbReference>
<dbReference type="GO" id="GO:0006313">
    <property type="term" value="P:DNA transposition"/>
    <property type="evidence" value="ECO:0007669"/>
    <property type="project" value="InterPro"/>
</dbReference>
<feature type="domain" description="Transposase IS200-like" evidence="1">
    <location>
        <begin position="9"/>
        <end position="125"/>
    </location>
</feature>